<reference evidence="3 4" key="1">
    <citation type="submission" date="2018-06" db="EMBL/GenBank/DDBJ databases">
        <title>Genomic Encyclopedia of Type Strains, Phase IV (KMG-IV): sequencing the most valuable type-strain genomes for metagenomic binning, comparative biology and taxonomic classification.</title>
        <authorList>
            <person name="Goeker M."/>
        </authorList>
    </citation>
    <scope>NUCLEOTIDE SEQUENCE [LARGE SCALE GENOMIC DNA]</scope>
    <source>
        <strain evidence="3 4">DSM 24875</strain>
    </source>
</reference>
<dbReference type="Gene3D" id="1.10.10.1550">
    <property type="entry name" value="ROS/MUCR transcriptional regulator protein"/>
    <property type="match status" value="1"/>
</dbReference>
<dbReference type="AlphaFoldDB" id="A0A366FB20"/>
<dbReference type="EMBL" id="QNRK01000017">
    <property type="protein sequence ID" value="RBP11160.1"/>
    <property type="molecule type" value="Genomic_DNA"/>
</dbReference>
<evidence type="ECO:0000256" key="2">
    <source>
        <dbReference type="SAM" id="MobiDB-lite"/>
    </source>
</evidence>
<evidence type="ECO:0000313" key="3">
    <source>
        <dbReference type="EMBL" id="RBP11160.1"/>
    </source>
</evidence>
<proteinExistence type="inferred from homology"/>
<dbReference type="Proteomes" id="UP000253529">
    <property type="component" value="Unassembled WGS sequence"/>
</dbReference>
<dbReference type="InterPro" id="IPR008807">
    <property type="entry name" value="ROS_MUCR"/>
</dbReference>
<evidence type="ECO:0000256" key="1">
    <source>
        <dbReference type="ARBA" id="ARBA00007031"/>
    </source>
</evidence>
<accession>A0A366FB20</accession>
<organism evidence="3 4">
    <name type="scientific">Roseiarcus fermentans</name>
    <dbReference type="NCBI Taxonomy" id="1473586"/>
    <lineage>
        <taxon>Bacteria</taxon>
        <taxon>Pseudomonadati</taxon>
        <taxon>Pseudomonadota</taxon>
        <taxon>Alphaproteobacteria</taxon>
        <taxon>Hyphomicrobiales</taxon>
        <taxon>Roseiarcaceae</taxon>
        <taxon>Roseiarcus</taxon>
    </lineage>
</organism>
<dbReference type="GO" id="GO:0006355">
    <property type="term" value="P:regulation of DNA-templated transcription"/>
    <property type="evidence" value="ECO:0007669"/>
    <property type="project" value="InterPro"/>
</dbReference>
<dbReference type="GO" id="GO:0003677">
    <property type="term" value="F:DNA binding"/>
    <property type="evidence" value="ECO:0007669"/>
    <property type="project" value="InterPro"/>
</dbReference>
<keyword evidence="4" id="KW-1185">Reference proteome</keyword>
<sequence length="146" mass="15753">MSGSNLVELAARVVSAFVSYNSLPVGELPALIATVHESVKRCADGTGPEMAAEKVEARAPAVSIRKSITPDYLICLDDGLRFKSLRRHLSALGLTPEQYREKWGLPSDYPMVAPNYAAQRSALAKKIGLGQGRKDRETTREPASAA</sequence>
<evidence type="ECO:0000313" key="4">
    <source>
        <dbReference type="Proteomes" id="UP000253529"/>
    </source>
</evidence>
<comment type="similarity">
    <text evidence="1">Belongs to the ros/MucR family.</text>
</comment>
<protein>
    <submittedName>
        <fullName evidence="3">MucR family transcriptional regulator</fullName>
    </submittedName>
</protein>
<feature type="region of interest" description="Disordered" evidence="2">
    <location>
        <begin position="127"/>
        <end position="146"/>
    </location>
</feature>
<name>A0A366FB20_9HYPH</name>
<dbReference type="Pfam" id="PF05443">
    <property type="entry name" value="ROS_MUCR"/>
    <property type="match status" value="1"/>
</dbReference>
<comment type="caution">
    <text evidence="3">The sequence shown here is derived from an EMBL/GenBank/DDBJ whole genome shotgun (WGS) entry which is preliminary data.</text>
</comment>
<dbReference type="InterPro" id="IPR041920">
    <property type="entry name" value="ROS/MUCR_sf"/>
</dbReference>
<dbReference type="GO" id="GO:0008270">
    <property type="term" value="F:zinc ion binding"/>
    <property type="evidence" value="ECO:0007669"/>
    <property type="project" value="InterPro"/>
</dbReference>
<gene>
    <name evidence="3" type="ORF">DFR50_11746</name>
</gene>